<protein>
    <recommendedName>
        <fullName evidence="4">RRN7-type domain-containing protein</fullName>
    </recommendedName>
</protein>
<dbReference type="STRING" id="398580.Dshi_2795"/>
<dbReference type="PANTHER" id="PTHR37826:SF3">
    <property type="entry name" value="J DOMAIN-CONTAINING PROTEIN"/>
    <property type="match status" value="1"/>
</dbReference>
<dbReference type="OrthoDB" id="3182597at2"/>
<keyword evidence="1" id="KW-0472">Membrane</keyword>
<organism evidence="2 3">
    <name type="scientific">Dinoroseobacter shibae (strain DSM 16493 / NCIMB 14021 / DFL 12)</name>
    <dbReference type="NCBI Taxonomy" id="398580"/>
    <lineage>
        <taxon>Bacteria</taxon>
        <taxon>Pseudomonadati</taxon>
        <taxon>Pseudomonadota</taxon>
        <taxon>Alphaproteobacteria</taxon>
        <taxon>Rhodobacterales</taxon>
        <taxon>Roseobacteraceae</taxon>
        <taxon>Dinoroseobacter</taxon>
    </lineage>
</organism>
<accession>A8LJ33</accession>
<proteinExistence type="predicted"/>
<name>A8LJ33_DINSH</name>
<dbReference type="EMBL" id="CP000830">
    <property type="protein sequence ID" value="ABV94528.1"/>
    <property type="molecule type" value="Genomic_DNA"/>
</dbReference>
<dbReference type="HOGENOM" id="CLU_039030_1_0_5"/>
<feature type="transmembrane region" description="Helical" evidence="1">
    <location>
        <begin position="346"/>
        <end position="368"/>
    </location>
</feature>
<gene>
    <name evidence="2" type="ordered locus">Dshi_2795</name>
</gene>
<evidence type="ECO:0000313" key="2">
    <source>
        <dbReference type="EMBL" id="ABV94528.1"/>
    </source>
</evidence>
<keyword evidence="1" id="KW-1133">Transmembrane helix</keyword>
<dbReference type="eggNOG" id="COG1594">
    <property type="taxonomic scope" value="Bacteria"/>
</dbReference>
<dbReference type="Proteomes" id="UP000006833">
    <property type="component" value="Chromosome"/>
</dbReference>
<dbReference type="Gene3D" id="2.20.28.30">
    <property type="entry name" value="RNA polymerase ii, chain L"/>
    <property type="match status" value="1"/>
</dbReference>
<dbReference type="KEGG" id="dsh:Dshi_2795"/>
<sequence length="371" mass="40852">MSDETTAPAEPSMEEHRFPCEACGADMRFEPGADRMVCDHCGNVAEIEGLGPSPWGIAEQDYRAALRRPDGLEQEVTRVLSCPNCAAQIEFSPEVHAAECPYCATPVVTDTGAHRHIKPQAIAPFVLSEDAARRAMTAWLGRLWFAPNGLAAYARKGRRMSGVYAPFWTYDAATRSRYSGERGTVYYTTRTVMRDGKPTTVRVQKVRWRRVSGAVARAFDDLLVLAARSLPKGLTDALPPWRLSDLVPYTPELIAGFRAEGYTVALEDGMDEARAEMDRMIARDVRFDIGGDRQRIHGIETQISDVTFKHILLPIWVAAYKYNGKSYRFVVNGQTGKVAGERPYSIWKIAGAVVLGALLAGALGYVAAMSG</sequence>
<reference evidence="3" key="1">
    <citation type="journal article" date="2010" name="ISME J.">
        <title>The complete genome sequence of the algal symbiont Dinoroseobacter shibae: a hitchhiker's guide to life in the sea.</title>
        <authorList>
            <person name="Wagner-Dobler I."/>
            <person name="Ballhausen B."/>
            <person name="Berger M."/>
            <person name="Brinkhoff T."/>
            <person name="Buchholz I."/>
            <person name="Bunk B."/>
            <person name="Cypionka H."/>
            <person name="Daniel R."/>
            <person name="Drepper T."/>
            <person name="Gerdts G."/>
            <person name="Hahnke S."/>
            <person name="Han C."/>
            <person name="Jahn D."/>
            <person name="Kalhoefer D."/>
            <person name="Kiss H."/>
            <person name="Klenk H.P."/>
            <person name="Kyrpides N."/>
            <person name="Liebl W."/>
            <person name="Liesegang H."/>
            <person name="Meincke L."/>
            <person name="Pati A."/>
            <person name="Petersen J."/>
            <person name="Piekarski T."/>
            <person name="Pommerenke C."/>
            <person name="Pradella S."/>
            <person name="Pukall R."/>
            <person name="Rabus R."/>
            <person name="Stackebrandt E."/>
            <person name="Thole S."/>
            <person name="Thompson L."/>
            <person name="Tielen P."/>
            <person name="Tomasch J."/>
            <person name="von Jan M."/>
            <person name="Wanphrut N."/>
            <person name="Wichels A."/>
            <person name="Zech H."/>
            <person name="Simon M."/>
        </authorList>
    </citation>
    <scope>NUCLEOTIDE SEQUENCE [LARGE SCALE GENOMIC DNA]</scope>
    <source>
        <strain evidence="3">DSM 16493 / NCIMB 14021 / DFL 12</strain>
    </source>
</reference>
<keyword evidence="3" id="KW-1185">Reference proteome</keyword>
<dbReference type="RefSeq" id="WP_012179456.1">
    <property type="nucleotide sequence ID" value="NC_009952.1"/>
</dbReference>
<dbReference type="AlphaFoldDB" id="A8LJ33"/>
<evidence type="ECO:0000256" key="1">
    <source>
        <dbReference type="SAM" id="Phobius"/>
    </source>
</evidence>
<dbReference type="PANTHER" id="PTHR37826">
    <property type="entry name" value="FLOTILLIN BAND_7_5 DOMAIN PROTEIN"/>
    <property type="match status" value="1"/>
</dbReference>
<evidence type="ECO:0008006" key="4">
    <source>
        <dbReference type="Google" id="ProtNLM"/>
    </source>
</evidence>
<keyword evidence="1" id="KW-0812">Transmembrane</keyword>
<evidence type="ECO:0000313" key="3">
    <source>
        <dbReference type="Proteomes" id="UP000006833"/>
    </source>
</evidence>